<dbReference type="Proteomes" id="UP000023795">
    <property type="component" value="Unassembled WGS sequence"/>
</dbReference>
<dbReference type="GO" id="GO:0008933">
    <property type="term" value="F:peptidoglycan lytic transglycosylase activity"/>
    <property type="evidence" value="ECO:0007669"/>
    <property type="project" value="TreeGrafter"/>
</dbReference>
<proteinExistence type="predicted"/>
<dbReference type="eggNOG" id="COG2951">
    <property type="taxonomic scope" value="Bacteria"/>
</dbReference>
<accession>L2F848</accession>
<feature type="region of interest" description="Disordered" evidence="1">
    <location>
        <begin position="433"/>
        <end position="460"/>
    </location>
</feature>
<dbReference type="InterPro" id="IPR002477">
    <property type="entry name" value="Peptidoglycan-bd-like"/>
</dbReference>
<dbReference type="AlphaFoldDB" id="L2F848"/>
<evidence type="ECO:0000259" key="3">
    <source>
        <dbReference type="Pfam" id="PF13406"/>
    </source>
</evidence>
<dbReference type="PANTHER" id="PTHR30163:SF10">
    <property type="entry name" value="TRANSGLYCOLASE-RELATED"/>
    <property type="match status" value="1"/>
</dbReference>
<reference evidence="4 5" key="1">
    <citation type="journal article" date="2013" name="Genome Announc.">
        <title>Genome Sequence of Moraxella macacae 0408225, a Novel Bacterial Species Isolated from a Cynomolgus Macaque with Epistaxis.</title>
        <authorList>
            <person name="Ladner J.T."/>
            <person name="Whitehouse C.A."/>
            <person name="Koroleva G.I."/>
            <person name="Palacios G.F."/>
        </authorList>
    </citation>
    <scope>NUCLEOTIDE SEQUENCE [LARGE SCALE GENOMIC DNA]</scope>
    <source>
        <strain evidence="4 5">0408225</strain>
    </source>
</reference>
<protein>
    <submittedName>
        <fullName evidence="4">Lytic murein transglycosylase</fullName>
    </submittedName>
</protein>
<dbReference type="Gene3D" id="1.10.530.10">
    <property type="match status" value="1"/>
</dbReference>
<feature type="compositionally biased region" description="Polar residues" evidence="1">
    <location>
        <begin position="433"/>
        <end position="453"/>
    </location>
</feature>
<keyword evidence="5" id="KW-1185">Reference proteome</keyword>
<dbReference type="InterPro" id="IPR036366">
    <property type="entry name" value="PGBDSf"/>
</dbReference>
<dbReference type="GO" id="GO:0009253">
    <property type="term" value="P:peptidoglycan catabolic process"/>
    <property type="evidence" value="ECO:0007669"/>
    <property type="project" value="TreeGrafter"/>
</dbReference>
<dbReference type="InterPro" id="IPR011970">
    <property type="entry name" value="MltB_2"/>
</dbReference>
<feature type="domain" description="Transglycosylase SLT" evidence="3">
    <location>
        <begin position="46"/>
        <end position="336"/>
    </location>
</feature>
<dbReference type="CDD" id="cd13399">
    <property type="entry name" value="Slt35-like"/>
    <property type="match status" value="1"/>
</dbReference>
<dbReference type="PATRIC" id="fig|1230338.3.peg.345"/>
<dbReference type="SUPFAM" id="SSF47090">
    <property type="entry name" value="PGBD-like"/>
    <property type="match status" value="1"/>
</dbReference>
<dbReference type="NCBIfam" id="TIGR02283">
    <property type="entry name" value="MltB_2"/>
    <property type="match status" value="1"/>
</dbReference>
<evidence type="ECO:0000256" key="1">
    <source>
        <dbReference type="SAM" id="MobiDB-lite"/>
    </source>
</evidence>
<dbReference type="Gene3D" id="1.10.8.350">
    <property type="entry name" value="Bacterial muramidase"/>
    <property type="match status" value="1"/>
</dbReference>
<dbReference type="eggNOG" id="COG3409">
    <property type="taxonomic scope" value="Bacteria"/>
</dbReference>
<dbReference type="Pfam" id="PF01471">
    <property type="entry name" value="PG_binding_1"/>
    <property type="match status" value="1"/>
</dbReference>
<dbReference type="Gene3D" id="1.10.101.10">
    <property type="entry name" value="PGBD-like superfamily/PGBD"/>
    <property type="match status" value="1"/>
</dbReference>
<dbReference type="InterPro" id="IPR031304">
    <property type="entry name" value="SLT_2"/>
</dbReference>
<evidence type="ECO:0000313" key="5">
    <source>
        <dbReference type="Proteomes" id="UP000023795"/>
    </source>
</evidence>
<feature type="domain" description="Peptidoglycan binding-like" evidence="2">
    <location>
        <begin position="363"/>
        <end position="416"/>
    </location>
</feature>
<dbReference type="STRING" id="1230338.MOMA_01560"/>
<sequence length="474" mass="52216">MILATLGIFMRFSSLFIVLSALLGGFGLANTAHSATKEPPNLSNGQFQQCLSELKHSSKFKGISSETFEKYRPSEPDPSVLVSLNYQPEFQKQVWDYLAGLVDEERVKDGIDAKKRLQGVLSRIEHRYGVSSEDVLGVWGVESNFGKQLGKKDLFQSLATLSCFDRRQSYFRGEYAAALKIVQNGDIHAGDMKGSWAGAFGQTQFMPSTFLRLAQDFDGDGQKDLVNSEADALASTANFLLKSGYRSGEPWGFEVKLPQNFWGESNRKTKQPIGYWRKQGVTLANGQALPNTLSSAGLLMPAGKNGPAFLVGKNFDAFYSYNASENYALAIAHLSEMIRQNRTQNVGFVAPWPTDDPGISRRQAREIQQALLHRGYNIGAVDGMIGDNTRRAIQDFQRSQGVNPDGRAGQKLYRMLVNVNVAPQSYTPQSYAPQSYAPQSYTPQSYAPQSYAPNSHGGGVVTRLDDGRGVIISK</sequence>
<comment type="caution">
    <text evidence="4">The sequence shown here is derived from an EMBL/GenBank/DDBJ whole genome shotgun (WGS) entry which is preliminary data.</text>
</comment>
<dbReference type="PANTHER" id="PTHR30163">
    <property type="entry name" value="MEMBRANE-BOUND LYTIC MUREIN TRANSGLYCOSYLASE B"/>
    <property type="match status" value="1"/>
</dbReference>
<dbReference type="Pfam" id="PF13406">
    <property type="entry name" value="SLT_2"/>
    <property type="match status" value="1"/>
</dbReference>
<dbReference type="InterPro" id="IPR036365">
    <property type="entry name" value="PGBD-like_sf"/>
</dbReference>
<dbReference type="EMBL" id="ANIN01000001">
    <property type="protein sequence ID" value="ELA09055.1"/>
    <property type="molecule type" value="Genomic_DNA"/>
</dbReference>
<dbReference type="SUPFAM" id="SSF53955">
    <property type="entry name" value="Lysozyme-like"/>
    <property type="match status" value="1"/>
</dbReference>
<name>L2F848_9GAMM</name>
<evidence type="ECO:0000313" key="4">
    <source>
        <dbReference type="EMBL" id="ELA09055.1"/>
    </source>
</evidence>
<gene>
    <name evidence="4" type="ORF">MOMA_01560</name>
</gene>
<organism evidence="4 5">
    <name type="scientific">Moraxella macacae 0408225</name>
    <dbReference type="NCBI Taxonomy" id="1230338"/>
    <lineage>
        <taxon>Bacteria</taxon>
        <taxon>Pseudomonadati</taxon>
        <taxon>Pseudomonadota</taxon>
        <taxon>Gammaproteobacteria</taxon>
        <taxon>Moraxellales</taxon>
        <taxon>Moraxellaceae</taxon>
        <taxon>Moraxella</taxon>
    </lineage>
</organism>
<dbReference type="InterPro" id="IPR043426">
    <property type="entry name" value="MltB-like"/>
</dbReference>
<evidence type="ECO:0000259" key="2">
    <source>
        <dbReference type="Pfam" id="PF01471"/>
    </source>
</evidence>
<dbReference type="InterPro" id="IPR023346">
    <property type="entry name" value="Lysozyme-like_dom_sf"/>
</dbReference>